<name>A0A9X2NUL5_9BACE</name>
<evidence type="ECO:0008006" key="4">
    <source>
        <dbReference type="Google" id="ProtNLM"/>
    </source>
</evidence>
<dbReference type="AlphaFoldDB" id="A0A9X2NUL5"/>
<evidence type="ECO:0000313" key="2">
    <source>
        <dbReference type="EMBL" id="MCR6507491.1"/>
    </source>
</evidence>
<evidence type="ECO:0000313" key="3">
    <source>
        <dbReference type="Proteomes" id="UP001143192"/>
    </source>
</evidence>
<keyword evidence="3" id="KW-1185">Reference proteome</keyword>
<reference evidence="1" key="1">
    <citation type="journal article" date="2022" name="Arch. Microbiol.">
        <title>Bacteroides muris sp. nov. isolated from the cecum of wild-derived house mice.</title>
        <authorList>
            <person name="Fokt H."/>
            <person name="Unni R."/>
            <person name="Repnik U."/>
            <person name="Schmitz R.A."/>
            <person name="Bramkamp M."/>
            <person name="Baines J.F."/>
            <person name="Unterweger D."/>
        </authorList>
    </citation>
    <scope>NUCLEOTIDE SEQUENCE</scope>
    <source>
        <strain evidence="1">KH365_2</strain>
        <strain evidence="2">KH569_7</strain>
    </source>
</reference>
<dbReference type="EMBL" id="JAMZED010000057">
    <property type="protein sequence ID" value="MCR6506158.1"/>
    <property type="molecule type" value="Genomic_DNA"/>
</dbReference>
<gene>
    <name evidence="2" type="ORF">M1B78_04690</name>
    <name evidence="1" type="ORF">M1B79_16195</name>
</gene>
<accession>A0A9X2NUL5</accession>
<dbReference type="RefSeq" id="WP_246866933.1">
    <property type="nucleotide sequence ID" value="NZ_JAMZED010000057.1"/>
</dbReference>
<dbReference type="Proteomes" id="UP001143192">
    <property type="component" value="Unassembled WGS sequence"/>
</dbReference>
<evidence type="ECO:0000313" key="1">
    <source>
        <dbReference type="EMBL" id="MCR6506158.1"/>
    </source>
</evidence>
<protein>
    <recommendedName>
        <fullName evidence="4">IS110 family transposase</fullName>
    </recommendedName>
</protein>
<comment type="caution">
    <text evidence="1">The sequence shown here is derived from an EMBL/GenBank/DDBJ whole genome shotgun (WGS) entry which is preliminary data.</text>
</comment>
<dbReference type="EMBL" id="JAMZEE010000007">
    <property type="protein sequence ID" value="MCR6507491.1"/>
    <property type="molecule type" value="Genomic_DNA"/>
</dbReference>
<organism evidence="1 3">
    <name type="scientific">Bacteroides muris</name>
    <name type="common">ex Fokt et al. 2023</name>
    <dbReference type="NCBI Taxonomy" id="2937417"/>
    <lineage>
        <taxon>Bacteria</taxon>
        <taxon>Pseudomonadati</taxon>
        <taxon>Bacteroidota</taxon>
        <taxon>Bacteroidia</taxon>
        <taxon>Bacteroidales</taxon>
        <taxon>Bacteroidaceae</taxon>
        <taxon>Bacteroides</taxon>
    </lineage>
</organism>
<proteinExistence type="predicted"/>
<dbReference type="Proteomes" id="UP001143810">
    <property type="component" value="Unassembled WGS sequence"/>
</dbReference>
<reference evidence="1" key="2">
    <citation type="submission" date="2022-04" db="EMBL/GenBank/DDBJ databases">
        <authorList>
            <person name="Fokt H."/>
            <person name="Baines J."/>
        </authorList>
    </citation>
    <scope>NUCLEOTIDE SEQUENCE</scope>
    <source>
        <strain evidence="1">KH365_2</strain>
        <strain evidence="2">KH569_7</strain>
    </source>
</reference>
<sequence length="78" mass="8755">MINKHGRDNIIGAVTGNFSSVDITVIKQYLAMTDLINAQISECQKEHTALYEGYFPEQYRRLQTIPGVKERAATVIIA</sequence>